<dbReference type="Proteomes" id="UP000286415">
    <property type="component" value="Unassembled WGS sequence"/>
</dbReference>
<gene>
    <name evidence="1" type="ORF">CSKR_100631</name>
</gene>
<evidence type="ECO:0000313" key="1">
    <source>
        <dbReference type="EMBL" id="KAG5449280.1"/>
    </source>
</evidence>
<reference evidence="1 2" key="1">
    <citation type="journal article" date="2018" name="Biotechnol. Adv.">
        <title>Improved genomic resources and new bioinformatic workflow for the carcinogenic parasite Clonorchis sinensis: Biotechnological implications.</title>
        <authorList>
            <person name="Wang D."/>
            <person name="Korhonen P.K."/>
            <person name="Gasser R.B."/>
            <person name="Young N.D."/>
        </authorList>
    </citation>
    <scope>NUCLEOTIDE SEQUENCE [LARGE SCALE GENOMIC DNA]</scope>
    <source>
        <strain evidence="1">Cs-k2</strain>
    </source>
</reference>
<proteinExistence type="predicted"/>
<sequence>MWFNGEKVSLPNSTYIKLTQSHFSRLFFQFKSDYYVKVLKDHRILMESSRKSNVLRLPRLDKSAGCCTNQEVSTYGIPPNQSPTSFDPSVPPISVTNRFQSTHTRHSIYSSQHDSPDFITPNSSYNDPLFREVLQLQREILYPGGVIIEGLPSDFRQYVAFVDAGHRVWVAGWNNACKELHRLFHIGDQLVSINNLLVKDSKHALQLFCHLESERENWCTLRLRRTPLAKSFAVRRVEPGQSVGVRLNQGTNEIRLVVPDGLVSKVGLSTTPELSLATYSLEKKPVDKSPQTWTVTEINGHAVNMFFTHGETEVLLNAYGSEMSFVVQPSDLIACLRQELKRFKSYKRYIP</sequence>
<evidence type="ECO:0008006" key="3">
    <source>
        <dbReference type="Google" id="ProtNLM"/>
    </source>
</evidence>
<keyword evidence="2" id="KW-1185">Reference proteome</keyword>
<comment type="caution">
    <text evidence="1">The sequence shown here is derived from an EMBL/GenBank/DDBJ whole genome shotgun (WGS) entry which is preliminary data.</text>
</comment>
<evidence type="ECO:0000313" key="2">
    <source>
        <dbReference type="Proteomes" id="UP000286415"/>
    </source>
</evidence>
<name>A0A8T1MJK0_CLOSI</name>
<accession>A0A8T1MJK0</accession>
<reference evidence="1 2" key="2">
    <citation type="journal article" date="2021" name="Genomics">
        <title>High-quality reference genome for Clonorchis sinensis.</title>
        <authorList>
            <person name="Young N.D."/>
            <person name="Stroehlein A.J."/>
            <person name="Kinkar L."/>
            <person name="Wang T."/>
            <person name="Sohn W.M."/>
            <person name="Chang B.C.H."/>
            <person name="Kaur P."/>
            <person name="Weisz D."/>
            <person name="Dudchenko O."/>
            <person name="Aiden E.L."/>
            <person name="Korhonen P.K."/>
            <person name="Gasser R.B."/>
        </authorList>
    </citation>
    <scope>NUCLEOTIDE SEQUENCE [LARGE SCALE GENOMIC DNA]</scope>
    <source>
        <strain evidence="1">Cs-k2</strain>
    </source>
</reference>
<dbReference type="AlphaFoldDB" id="A0A8T1MJK0"/>
<dbReference type="EMBL" id="NIRI02000042">
    <property type="protein sequence ID" value="KAG5449280.1"/>
    <property type="molecule type" value="Genomic_DNA"/>
</dbReference>
<organism evidence="1 2">
    <name type="scientific">Clonorchis sinensis</name>
    <name type="common">Chinese liver fluke</name>
    <dbReference type="NCBI Taxonomy" id="79923"/>
    <lineage>
        <taxon>Eukaryota</taxon>
        <taxon>Metazoa</taxon>
        <taxon>Spiralia</taxon>
        <taxon>Lophotrochozoa</taxon>
        <taxon>Platyhelminthes</taxon>
        <taxon>Trematoda</taxon>
        <taxon>Digenea</taxon>
        <taxon>Opisthorchiida</taxon>
        <taxon>Opisthorchiata</taxon>
        <taxon>Opisthorchiidae</taxon>
        <taxon>Clonorchis</taxon>
    </lineage>
</organism>
<protein>
    <recommendedName>
        <fullName evidence="3">Syntenin-1</fullName>
    </recommendedName>
</protein>
<dbReference type="OrthoDB" id="6126662at2759"/>